<evidence type="ECO:0000256" key="4">
    <source>
        <dbReference type="ARBA" id="ARBA00022618"/>
    </source>
</evidence>
<evidence type="ECO:0000256" key="6">
    <source>
        <dbReference type="ARBA" id="ARBA00023054"/>
    </source>
</evidence>
<evidence type="ECO:0000256" key="8">
    <source>
        <dbReference type="ARBA" id="ARBA00023328"/>
    </source>
</evidence>
<evidence type="ECO:0000256" key="3">
    <source>
        <dbReference type="ARBA" id="ARBA00022454"/>
    </source>
</evidence>
<evidence type="ECO:0000313" key="10">
    <source>
        <dbReference type="EMBL" id="GFR73689.1"/>
    </source>
</evidence>
<protein>
    <submittedName>
        <fullName evidence="10">Kinetochore protein Nuf2-like</fullName>
    </submittedName>
</protein>
<evidence type="ECO:0000256" key="1">
    <source>
        <dbReference type="ARBA" id="ARBA00004584"/>
    </source>
</evidence>
<gene>
    <name evidence="10" type="ORF">ElyMa_002143400</name>
</gene>
<comment type="subcellular location">
    <subcellularLocation>
        <location evidence="1">Chromosome</location>
        <location evidence="1">Centromere</location>
    </subcellularLocation>
</comment>
<dbReference type="GO" id="GO:0051301">
    <property type="term" value="P:cell division"/>
    <property type="evidence" value="ECO:0007669"/>
    <property type="project" value="UniProtKB-KW"/>
</dbReference>
<keyword evidence="3" id="KW-0158">Chromosome</keyword>
<sequence length="269" mass="30506">MTFESPQLQVSEILAAFKEFDIVMLDNDFRSPDRLRWREIYATMFEALSGISIESTIQTILKEVKMNSANPEAFEEAAGQIAFTQCLQRVMSGCGYKDISLKDIIHPGPKGVRRISSVFVNRSRHDTRVIGFIEETAERAACREKAQAKDIYGNPVCRSTFLFIHCLGKSRLDSLQKSSLSGRDKSKRGDRIYNTKALDPGDLERIVKYIKSFTEDNGLALPGRVPGYHRTGLKLLPSQFTKIKIWRSYKAVCEETDPERGRKVVTSRT</sequence>
<dbReference type="Proteomes" id="UP000762676">
    <property type="component" value="Unassembled WGS sequence"/>
</dbReference>
<keyword evidence="4" id="KW-0132">Cell division</keyword>
<keyword evidence="6" id="KW-0175">Coiled coil</keyword>
<organism evidence="10 11">
    <name type="scientific">Elysia marginata</name>
    <dbReference type="NCBI Taxonomy" id="1093978"/>
    <lineage>
        <taxon>Eukaryota</taxon>
        <taxon>Metazoa</taxon>
        <taxon>Spiralia</taxon>
        <taxon>Lophotrochozoa</taxon>
        <taxon>Mollusca</taxon>
        <taxon>Gastropoda</taxon>
        <taxon>Heterobranchia</taxon>
        <taxon>Euthyneura</taxon>
        <taxon>Panpulmonata</taxon>
        <taxon>Sacoglossa</taxon>
        <taxon>Placobranchoidea</taxon>
        <taxon>Plakobranchidae</taxon>
        <taxon>Elysia</taxon>
    </lineage>
</organism>
<dbReference type="Gene3D" id="1.10.418.60">
    <property type="entry name" value="Ncd80 complex, Nuf2 subunit"/>
    <property type="match status" value="1"/>
</dbReference>
<dbReference type="GO" id="GO:0031262">
    <property type="term" value="C:Ndc80 complex"/>
    <property type="evidence" value="ECO:0007669"/>
    <property type="project" value="InterPro"/>
</dbReference>
<reference evidence="10 11" key="1">
    <citation type="journal article" date="2021" name="Elife">
        <title>Chloroplast acquisition without the gene transfer in kleptoplastic sea slugs, Plakobranchus ocellatus.</title>
        <authorList>
            <person name="Maeda T."/>
            <person name="Takahashi S."/>
            <person name="Yoshida T."/>
            <person name="Shimamura S."/>
            <person name="Takaki Y."/>
            <person name="Nagai Y."/>
            <person name="Toyoda A."/>
            <person name="Suzuki Y."/>
            <person name="Arimoto A."/>
            <person name="Ishii H."/>
            <person name="Satoh N."/>
            <person name="Nishiyama T."/>
            <person name="Hasebe M."/>
            <person name="Maruyama T."/>
            <person name="Minagawa J."/>
            <person name="Obokata J."/>
            <person name="Shigenobu S."/>
        </authorList>
    </citation>
    <scope>NUCLEOTIDE SEQUENCE [LARGE SCALE GENOMIC DNA]</scope>
</reference>
<dbReference type="EMBL" id="BMAT01004454">
    <property type="protein sequence ID" value="GFR73689.1"/>
    <property type="molecule type" value="Genomic_DNA"/>
</dbReference>
<evidence type="ECO:0000256" key="2">
    <source>
        <dbReference type="ARBA" id="ARBA00005498"/>
    </source>
</evidence>
<feature type="domain" description="Kinetochore protein Nuf2 N-terminal" evidence="9">
    <location>
        <begin position="3"/>
        <end position="138"/>
    </location>
</feature>
<keyword evidence="11" id="KW-1185">Reference proteome</keyword>
<keyword evidence="5" id="KW-0498">Mitosis</keyword>
<proteinExistence type="inferred from homology"/>
<keyword evidence="8" id="KW-0137">Centromere</keyword>
<name>A0AAV4FL63_9GAST</name>
<evidence type="ECO:0000259" key="9">
    <source>
        <dbReference type="Pfam" id="PF03800"/>
    </source>
</evidence>
<keyword evidence="7" id="KW-0131">Cell cycle</keyword>
<accession>A0AAV4FL63</accession>
<evidence type="ECO:0000256" key="5">
    <source>
        <dbReference type="ARBA" id="ARBA00022776"/>
    </source>
</evidence>
<dbReference type="AlphaFoldDB" id="A0AAV4FL63"/>
<evidence type="ECO:0000313" key="11">
    <source>
        <dbReference type="Proteomes" id="UP000762676"/>
    </source>
</evidence>
<dbReference type="InterPro" id="IPR038275">
    <property type="entry name" value="Nuf2_N_sf"/>
</dbReference>
<dbReference type="PANTHER" id="PTHR34415">
    <property type="entry name" value="INTEGRASE CATALYTIC DOMAIN-CONTAINING PROTEIN"/>
    <property type="match status" value="1"/>
</dbReference>
<comment type="similarity">
    <text evidence="2">Belongs to the NUF2 family.</text>
</comment>
<comment type="caution">
    <text evidence="10">The sequence shown here is derived from an EMBL/GenBank/DDBJ whole genome shotgun (WGS) entry which is preliminary data.</text>
</comment>
<dbReference type="Pfam" id="PF03800">
    <property type="entry name" value="Nuf2"/>
    <property type="match status" value="1"/>
</dbReference>
<dbReference type="InterPro" id="IPR005549">
    <property type="entry name" value="Kinetochore_Nuf2_N"/>
</dbReference>
<evidence type="ECO:0000256" key="7">
    <source>
        <dbReference type="ARBA" id="ARBA00023306"/>
    </source>
</evidence>
<dbReference type="PANTHER" id="PTHR34415:SF1">
    <property type="entry name" value="INTEGRASE CATALYTIC DOMAIN-CONTAINING PROTEIN"/>
    <property type="match status" value="1"/>
</dbReference>